<evidence type="ECO:0000256" key="1">
    <source>
        <dbReference type="SAM" id="Phobius"/>
    </source>
</evidence>
<proteinExistence type="predicted"/>
<evidence type="ECO:0000313" key="2">
    <source>
        <dbReference type="EMBL" id="BCJ65751.1"/>
    </source>
</evidence>
<dbReference type="AlphaFoldDB" id="A0A810MX08"/>
<protein>
    <submittedName>
        <fullName evidence="2">Uncharacterized protein</fullName>
    </submittedName>
</protein>
<dbReference type="RefSeq" id="WP_212825398.1">
    <property type="nucleotide sequence ID" value="NZ_AP023359.1"/>
</dbReference>
<keyword evidence="3" id="KW-1185">Reference proteome</keyword>
<name>A0A810MX08_9ACTN</name>
<feature type="transmembrane region" description="Helical" evidence="1">
    <location>
        <begin position="34"/>
        <end position="54"/>
    </location>
</feature>
<keyword evidence="1" id="KW-0812">Transmembrane</keyword>
<dbReference type="KEGG" id="pry:Prubr_27720"/>
<dbReference type="EMBL" id="AP023359">
    <property type="protein sequence ID" value="BCJ65751.1"/>
    <property type="molecule type" value="Genomic_DNA"/>
</dbReference>
<keyword evidence="1" id="KW-1133">Transmembrane helix</keyword>
<organism evidence="2 3">
    <name type="scientific">Polymorphospora rubra</name>
    <dbReference type="NCBI Taxonomy" id="338584"/>
    <lineage>
        <taxon>Bacteria</taxon>
        <taxon>Bacillati</taxon>
        <taxon>Actinomycetota</taxon>
        <taxon>Actinomycetes</taxon>
        <taxon>Micromonosporales</taxon>
        <taxon>Micromonosporaceae</taxon>
        <taxon>Polymorphospora</taxon>
    </lineage>
</organism>
<evidence type="ECO:0000313" key="3">
    <source>
        <dbReference type="Proteomes" id="UP000680866"/>
    </source>
</evidence>
<reference evidence="2" key="1">
    <citation type="submission" date="2020-08" db="EMBL/GenBank/DDBJ databases">
        <title>Whole genome shotgun sequence of Polymorphospora rubra NBRC 101157.</title>
        <authorList>
            <person name="Komaki H."/>
            <person name="Tamura T."/>
        </authorList>
    </citation>
    <scope>NUCLEOTIDE SEQUENCE</scope>
    <source>
        <strain evidence="2">NBRC 101157</strain>
    </source>
</reference>
<sequence length="59" mass="6042">MGFSVYLALFAVVASAIVFVVARRRLSLGAAAGLSVLTFLGIAAASILWVQVAVSNMDG</sequence>
<dbReference type="Proteomes" id="UP000680866">
    <property type="component" value="Chromosome"/>
</dbReference>
<accession>A0A810MX08</accession>
<keyword evidence="1" id="KW-0472">Membrane</keyword>
<gene>
    <name evidence="2" type="ORF">Prubr_27720</name>
</gene>
<feature type="transmembrane region" description="Helical" evidence="1">
    <location>
        <begin position="6"/>
        <end position="22"/>
    </location>
</feature>